<gene>
    <name evidence="2" type="ORF">Ahy_A01g004364</name>
</gene>
<feature type="transmembrane region" description="Helical" evidence="1">
    <location>
        <begin position="225"/>
        <end position="244"/>
    </location>
</feature>
<reference evidence="2 3" key="1">
    <citation type="submission" date="2019-01" db="EMBL/GenBank/DDBJ databases">
        <title>Sequencing of cultivated peanut Arachis hypogaea provides insights into genome evolution and oil improvement.</title>
        <authorList>
            <person name="Chen X."/>
        </authorList>
    </citation>
    <scope>NUCLEOTIDE SEQUENCE [LARGE SCALE GENOMIC DNA]</scope>
    <source>
        <strain evidence="3">cv. Fuhuasheng</strain>
        <tissue evidence="2">Leaves</tissue>
    </source>
</reference>
<keyword evidence="1" id="KW-0472">Membrane</keyword>
<name>A0A445EVV9_ARAHY</name>
<evidence type="ECO:0000313" key="2">
    <source>
        <dbReference type="EMBL" id="RYR79558.1"/>
    </source>
</evidence>
<protein>
    <submittedName>
        <fullName evidence="2">Uncharacterized protein</fullName>
    </submittedName>
</protein>
<comment type="caution">
    <text evidence="2">The sequence shown here is derived from an EMBL/GenBank/DDBJ whole genome shotgun (WGS) entry which is preliminary data.</text>
</comment>
<dbReference type="PANTHER" id="PTHR35731">
    <property type="entry name" value="8-AMINO-7-OXONONANOATE SYNTHASE"/>
    <property type="match status" value="1"/>
</dbReference>
<feature type="transmembrane region" description="Helical" evidence="1">
    <location>
        <begin position="200"/>
        <end position="219"/>
    </location>
</feature>
<dbReference type="AlphaFoldDB" id="A0A445EVV9"/>
<dbReference type="STRING" id="3818.A0A445EVV9"/>
<keyword evidence="1" id="KW-1133">Transmembrane helix</keyword>
<keyword evidence="3" id="KW-1185">Reference proteome</keyword>
<proteinExistence type="predicted"/>
<dbReference type="GO" id="GO:0009507">
    <property type="term" value="C:chloroplast"/>
    <property type="evidence" value="ECO:0007669"/>
    <property type="project" value="TreeGrafter"/>
</dbReference>
<dbReference type="EMBL" id="SDMP01000001">
    <property type="protein sequence ID" value="RYR79558.1"/>
    <property type="molecule type" value="Genomic_DNA"/>
</dbReference>
<organism evidence="2 3">
    <name type="scientific">Arachis hypogaea</name>
    <name type="common">Peanut</name>
    <dbReference type="NCBI Taxonomy" id="3818"/>
    <lineage>
        <taxon>Eukaryota</taxon>
        <taxon>Viridiplantae</taxon>
        <taxon>Streptophyta</taxon>
        <taxon>Embryophyta</taxon>
        <taxon>Tracheophyta</taxon>
        <taxon>Spermatophyta</taxon>
        <taxon>Magnoliopsida</taxon>
        <taxon>eudicotyledons</taxon>
        <taxon>Gunneridae</taxon>
        <taxon>Pentapetalae</taxon>
        <taxon>rosids</taxon>
        <taxon>fabids</taxon>
        <taxon>Fabales</taxon>
        <taxon>Fabaceae</taxon>
        <taxon>Papilionoideae</taxon>
        <taxon>50 kb inversion clade</taxon>
        <taxon>dalbergioids sensu lato</taxon>
        <taxon>Dalbergieae</taxon>
        <taxon>Pterocarpus clade</taxon>
        <taxon>Arachis</taxon>
    </lineage>
</organism>
<dbReference type="PANTHER" id="PTHR35731:SF1">
    <property type="entry name" value="8-AMINO-7-OXONONANOATE SYNTHASE"/>
    <property type="match status" value="1"/>
</dbReference>
<evidence type="ECO:0000313" key="3">
    <source>
        <dbReference type="Proteomes" id="UP000289738"/>
    </source>
</evidence>
<dbReference type="Gramene" id="arahy.Tifrunner.gnm2.ann2.Ah01g055300.1">
    <property type="protein sequence ID" value="arahy.Tifrunner.gnm2.ann2.Ah01g055300.1-CDS"/>
    <property type="gene ID" value="arahy.Tifrunner.gnm2.ann2.Ah01g055300"/>
</dbReference>
<accession>A0A445EVV9</accession>
<keyword evidence="1" id="KW-0812">Transmembrane</keyword>
<dbReference type="SMR" id="A0A445EVV9"/>
<dbReference type="OrthoDB" id="515004at2759"/>
<evidence type="ECO:0000256" key="1">
    <source>
        <dbReference type="SAM" id="Phobius"/>
    </source>
</evidence>
<sequence length="264" mass="30266">MNRYLHGNERMIALKAIHPSFSPTNSKYDIHCTGLHQNKRSSIFGRCKSNESDSQPGDTRQQELLAQIAMLEAQKIRLMDYVDERSAYLTQFSKEAIVEFEKIGEEALKGLDEADARITANIERKMLEFEESTELNRQEISNRENELKEFEVQMEDDRNEGLFFKNLRKKAPVDIAQAKVEAQKIKDLTREKAGGKARRYVYLFFIGLLGIGIVKAIAVSSSTDWRKVAVLFAILVALTSQFIYEQNMSSETGRTRKTNNEENN</sequence>
<dbReference type="Proteomes" id="UP000289738">
    <property type="component" value="Chromosome A01"/>
</dbReference>